<dbReference type="Proteomes" id="UP000543642">
    <property type="component" value="Unassembled WGS sequence"/>
</dbReference>
<evidence type="ECO:0000259" key="2">
    <source>
        <dbReference type="Pfam" id="PF03432"/>
    </source>
</evidence>
<keyword evidence="1" id="KW-0175">Coiled coil</keyword>
<organism evidence="3 4">
    <name type="scientific">Catenibacillus scindens</name>
    <dbReference type="NCBI Taxonomy" id="673271"/>
    <lineage>
        <taxon>Bacteria</taxon>
        <taxon>Bacillati</taxon>
        <taxon>Bacillota</taxon>
        <taxon>Clostridia</taxon>
        <taxon>Lachnospirales</taxon>
        <taxon>Lachnospiraceae</taxon>
        <taxon>Catenibacillus</taxon>
    </lineage>
</organism>
<evidence type="ECO:0000256" key="1">
    <source>
        <dbReference type="SAM" id="Coils"/>
    </source>
</evidence>
<dbReference type="InterPro" id="IPR005094">
    <property type="entry name" value="Endonuclease_MobA/VirD2"/>
</dbReference>
<comment type="caution">
    <text evidence="3">The sequence shown here is derived from an EMBL/GenBank/DDBJ whole genome shotgun (WGS) entry which is preliminary data.</text>
</comment>
<proteinExistence type="predicted"/>
<sequence>MATTRLMPLHIGEGRSFSTAIEDIIDYVENPEKTDYGKLIYGFACDTRTADAEFTLAKRQYIHQTGRVRGADDVIAYHFRQAFKPGEVTPEEANQIGQELAMRLTKGNNAFVVCTHIDKHHVHNHIIVSAVNLECTRKFRNFWGSSWALRRISDKLCLEHGLSIVEDPKPSRGHYGKWLGDGNKPLSFQNQIRRAIDAALEQSPSTFEDFLKILEASGVEVTRRGKSVNFRVSGQKKPTRCNTLKGDYTEQAIRERIAGTYISSVHPKQSHSSVRMLIDIDAAMRSGKGAGYERWAKVFNVKQLAKAVAYLKEHGDMSYEDLQAKSQATTSRFNELSTQIKDMESRLSQNGELQKQIVNYSKTRAIYIEYRKAGYSKKFRAEHEADILIHQAAKKYFDSLGVEKLPAIKTLREEYAEVLEAKRKAYAEYKQVREEMRELQNVKANIDYLLGPSKNEYSQDNSERLLV</sequence>
<feature type="domain" description="MobA/VirD2-like nuclease" evidence="2">
    <location>
        <begin position="27"/>
        <end position="162"/>
    </location>
</feature>
<protein>
    <recommendedName>
        <fullName evidence="2">MobA/VirD2-like nuclease domain-containing protein</fullName>
    </recommendedName>
</protein>
<dbReference type="AlphaFoldDB" id="A0A7W8HBR5"/>
<keyword evidence="4" id="KW-1185">Reference proteome</keyword>
<reference evidence="3 4" key="1">
    <citation type="submission" date="2020-08" db="EMBL/GenBank/DDBJ databases">
        <title>Genomic Encyclopedia of Type Strains, Phase IV (KMG-IV): sequencing the most valuable type-strain genomes for metagenomic binning, comparative biology and taxonomic classification.</title>
        <authorList>
            <person name="Goeker M."/>
        </authorList>
    </citation>
    <scope>NUCLEOTIDE SEQUENCE [LARGE SCALE GENOMIC DNA]</scope>
    <source>
        <strain evidence="3 4">DSM 106146</strain>
    </source>
</reference>
<dbReference type="RefSeq" id="WP_183775374.1">
    <property type="nucleotide sequence ID" value="NZ_JACHFW010000011.1"/>
</dbReference>
<evidence type="ECO:0000313" key="4">
    <source>
        <dbReference type="Proteomes" id="UP000543642"/>
    </source>
</evidence>
<accession>A0A7W8HBR5</accession>
<evidence type="ECO:0000313" key="3">
    <source>
        <dbReference type="EMBL" id="MBB5265457.1"/>
    </source>
</evidence>
<gene>
    <name evidence="3" type="ORF">HNP82_002603</name>
</gene>
<feature type="coiled-coil region" evidence="1">
    <location>
        <begin position="408"/>
        <end position="442"/>
    </location>
</feature>
<name>A0A7W8HBR5_9FIRM</name>
<dbReference type="EMBL" id="JACHFW010000011">
    <property type="protein sequence ID" value="MBB5265457.1"/>
    <property type="molecule type" value="Genomic_DNA"/>
</dbReference>
<dbReference type="Pfam" id="PF03432">
    <property type="entry name" value="Relaxase"/>
    <property type="match status" value="1"/>
</dbReference>